<feature type="domain" description="Isochorismatase-like" evidence="2">
    <location>
        <begin position="3"/>
        <end position="143"/>
    </location>
</feature>
<dbReference type="InterPro" id="IPR050272">
    <property type="entry name" value="Isochorismatase-like_hydrls"/>
</dbReference>
<name>A0A2N5C7X0_9BURK</name>
<dbReference type="Gene3D" id="3.40.50.850">
    <property type="entry name" value="Isochorismatase-like"/>
    <property type="match status" value="1"/>
</dbReference>
<dbReference type="PANTHER" id="PTHR43540:SF14">
    <property type="entry name" value="ISOCHORISMATASE"/>
    <property type="match status" value="1"/>
</dbReference>
<evidence type="ECO:0000313" key="3">
    <source>
        <dbReference type="EMBL" id="PLP98318.1"/>
    </source>
</evidence>
<organism evidence="3 4">
    <name type="scientific">Cupriavidus pauculus</name>
    <dbReference type="NCBI Taxonomy" id="82633"/>
    <lineage>
        <taxon>Bacteria</taxon>
        <taxon>Pseudomonadati</taxon>
        <taxon>Pseudomonadota</taxon>
        <taxon>Betaproteobacteria</taxon>
        <taxon>Burkholderiales</taxon>
        <taxon>Burkholderiaceae</taxon>
        <taxon>Cupriavidus</taxon>
    </lineage>
</organism>
<dbReference type="OrthoDB" id="1157330at2"/>
<dbReference type="AlphaFoldDB" id="A0A2N5C7X0"/>
<dbReference type="SUPFAM" id="SSF52499">
    <property type="entry name" value="Isochorismatase-like hydrolases"/>
    <property type="match status" value="1"/>
</dbReference>
<accession>A0A2N5C7X0</accession>
<keyword evidence="1 3" id="KW-0378">Hydrolase</keyword>
<dbReference type="InterPro" id="IPR000868">
    <property type="entry name" value="Isochorismatase-like_dom"/>
</dbReference>
<protein>
    <submittedName>
        <fullName evidence="3">Cysteine hydrolase</fullName>
    </submittedName>
</protein>
<dbReference type="InterPro" id="IPR036380">
    <property type="entry name" value="Isochorismatase-like_sf"/>
</dbReference>
<dbReference type="EMBL" id="PJRP01000012">
    <property type="protein sequence ID" value="PLP98318.1"/>
    <property type="molecule type" value="Genomic_DNA"/>
</dbReference>
<sequence length="179" mass="19081">MTTALIVIDVQQGLCEGDEACVDAQATIERINHVSAAARKASVPVIFVQHESKSDYLRFGSDRWQLASGLDVGDADARVRKTTPDSFHRTDLAEVLQARGVSALVICGMQTDFCVDTTTRRALALGYPVTLVADGHTTVGNSALSAAQIVRHHNVTLSNIESFGPRVTPMAAADISFAA</sequence>
<proteinExistence type="predicted"/>
<gene>
    <name evidence="3" type="ORF">CYJ10_22725</name>
</gene>
<dbReference type="CDD" id="cd01014">
    <property type="entry name" value="nicotinamidase_related"/>
    <property type="match status" value="1"/>
</dbReference>
<evidence type="ECO:0000313" key="4">
    <source>
        <dbReference type="Proteomes" id="UP000234341"/>
    </source>
</evidence>
<dbReference type="PANTHER" id="PTHR43540">
    <property type="entry name" value="PEROXYUREIDOACRYLATE/UREIDOACRYLATE AMIDOHYDROLASE-RELATED"/>
    <property type="match status" value="1"/>
</dbReference>
<dbReference type="GO" id="GO:0016787">
    <property type="term" value="F:hydrolase activity"/>
    <property type="evidence" value="ECO:0007669"/>
    <property type="project" value="UniProtKB-KW"/>
</dbReference>
<comment type="caution">
    <text evidence="3">The sequence shown here is derived from an EMBL/GenBank/DDBJ whole genome shotgun (WGS) entry which is preliminary data.</text>
</comment>
<dbReference type="Proteomes" id="UP000234341">
    <property type="component" value="Unassembled WGS sequence"/>
</dbReference>
<evidence type="ECO:0000256" key="1">
    <source>
        <dbReference type="ARBA" id="ARBA00022801"/>
    </source>
</evidence>
<dbReference type="Pfam" id="PF00857">
    <property type="entry name" value="Isochorismatase"/>
    <property type="match status" value="1"/>
</dbReference>
<reference evidence="3 4" key="1">
    <citation type="submission" date="2017-12" db="EMBL/GenBank/DDBJ databases">
        <title>Genome sequence of the active heterotrophic nitrifier-denitrifier, Cupriavidus pauculus UM1.</title>
        <authorList>
            <person name="Putonti C."/>
            <person name="Castignetti D."/>
        </authorList>
    </citation>
    <scope>NUCLEOTIDE SEQUENCE [LARGE SCALE GENOMIC DNA]</scope>
    <source>
        <strain evidence="3 4">UM1</strain>
    </source>
</reference>
<dbReference type="RefSeq" id="WP_101683708.1">
    <property type="nucleotide sequence ID" value="NZ_PJRP01000012.1"/>
</dbReference>
<evidence type="ECO:0000259" key="2">
    <source>
        <dbReference type="Pfam" id="PF00857"/>
    </source>
</evidence>